<keyword evidence="2" id="KW-0863">Zinc-finger</keyword>
<dbReference type="InterPro" id="IPR006941">
    <property type="entry name" value="RNase_CAF1"/>
</dbReference>
<reference evidence="4" key="1">
    <citation type="submission" date="2020-05" db="EMBL/GenBank/DDBJ databases">
        <title>Phylogenomic resolution of chytrid fungi.</title>
        <authorList>
            <person name="Stajich J.E."/>
            <person name="Amses K."/>
            <person name="Simmons R."/>
            <person name="Seto K."/>
            <person name="Myers J."/>
            <person name="Bonds A."/>
            <person name="Quandt C.A."/>
            <person name="Barry K."/>
            <person name="Liu P."/>
            <person name="Grigoriev I."/>
            <person name="Longcore J.E."/>
            <person name="James T.Y."/>
        </authorList>
    </citation>
    <scope>NUCLEOTIDE SEQUENCE</scope>
    <source>
        <strain evidence="4">JEL0476</strain>
    </source>
</reference>
<sequence length="512" mass="59322">MSKLSKSTLPTPTIPNFNEVNRFNVQQLQLVINHLITNADFVSVDCEFTGLGENKLTKAPNIEERYGHLSKLVKSHAIVAFGLSIFEKGTENKNTFKVNNFNFTMLCSKEFNVNHTSLSFLVDNGFDFNNQFINGIFYTPGEDKMQEKNQSTKKYAFNQECNEEIMKQNNAIRSIFSNLLNKPNLKVVIHNGLLDLMFLYHSFYTDLPLLFSTFITDLTQMFQGGIYDTKYISEFGLHREESSFLAYLFRNEREQLDFKFSNKAEYLTCEVQNRLSLPSSFAKKEETSTKEVDPQIKSGKRKTNEVDKPYCENYANHGYCKLNKKCSKTHDLDTILDFQFGESELKKSKKLKSAKILQQNTQAEKNEVENGEKATLVKNVIINNVGESTEIERKNNFAKIKEVEDKLNMLKKSLPTYSAESTVERTKVKNPFENYHSACFDAFMTAFVFSHQRFKYEHFIAGDKHLTKKETDFEFNKNKIYLMGKDFPLKIEKSMYSKFSSGHLKKWNELFG</sequence>
<evidence type="ECO:0000313" key="5">
    <source>
        <dbReference type="Proteomes" id="UP001211065"/>
    </source>
</evidence>
<evidence type="ECO:0000313" key="4">
    <source>
        <dbReference type="EMBL" id="KAJ3227524.1"/>
    </source>
</evidence>
<gene>
    <name evidence="4" type="primary">TOE1</name>
    <name evidence="4" type="ORF">HK099_001675</name>
</gene>
<dbReference type="InterPro" id="IPR051181">
    <property type="entry name" value="CAF1_poly(A)_ribonucleases"/>
</dbReference>
<evidence type="ECO:0000259" key="3">
    <source>
        <dbReference type="PROSITE" id="PS50103"/>
    </source>
</evidence>
<organism evidence="4 5">
    <name type="scientific">Clydaea vesicula</name>
    <dbReference type="NCBI Taxonomy" id="447962"/>
    <lineage>
        <taxon>Eukaryota</taxon>
        <taxon>Fungi</taxon>
        <taxon>Fungi incertae sedis</taxon>
        <taxon>Chytridiomycota</taxon>
        <taxon>Chytridiomycota incertae sedis</taxon>
        <taxon>Chytridiomycetes</taxon>
        <taxon>Lobulomycetales</taxon>
        <taxon>Lobulomycetaceae</taxon>
        <taxon>Clydaea</taxon>
    </lineage>
</organism>
<accession>A0AAD5U7H7</accession>
<comment type="caution">
    <text evidence="4">The sequence shown here is derived from an EMBL/GenBank/DDBJ whole genome shotgun (WGS) entry which is preliminary data.</text>
</comment>
<dbReference type="GO" id="GO:0034472">
    <property type="term" value="P:snRNA 3'-end processing"/>
    <property type="evidence" value="ECO:0007669"/>
    <property type="project" value="TreeGrafter"/>
</dbReference>
<evidence type="ECO:0000256" key="1">
    <source>
        <dbReference type="ARBA" id="ARBA00008372"/>
    </source>
</evidence>
<feature type="domain" description="C3H1-type" evidence="3">
    <location>
        <begin position="305"/>
        <end position="333"/>
    </location>
</feature>
<dbReference type="Gene3D" id="3.30.420.10">
    <property type="entry name" value="Ribonuclease H-like superfamily/Ribonuclease H"/>
    <property type="match status" value="2"/>
</dbReference>
<dbReference type="AlphaFoldDB" id="A0AAD5U7H7"/>
<dbReference type="GO" id="GO:0015030">
    <property type="term" value="C:Cajal body"/>
    <property type="evidence" value="ECO:0007669"/>
    <property type="project" value="TreeGrafter"/>
</dbReference>
<dbReference type="PANTHER" id="PTHR15092:SF37">
    <property type="entry name" value="TARGET OF EGR1 PROTEIN 1"/>
    <property type="match status" value="1"/>
</dbReference>
<dbReference type="InterPro" id="IPR012337">
    <property type="entry name" value="RNaseH-like_sf"/>
</dbReference>
<dbReference type="PROSITE" id="PS50103">
    <property type="entry name" value="ZF_C3H1"/>
    <property type="match status" value="1"/>
</dbReference>
<name>A0AAD5U7H7_9FUNG</name>
<proteinExistence type="inferred from homology"/>
<keyword evidence="5" id="KW-1185">Reference proteome</keyword>
<dbReference type="GO" id="GO:0017069">
    <property type="term" value="F:snRNA binding"/>
    <property type="evidence" value="ECO:0007669"/>
    <property type="project" value="TreeGrafter"/>
</dbReference>
<dbReference type="PANTHER" id="PTHR15092">
    <property type="entry name" value="POLY A -SPECIFIC RIBONUCLEASE/TARGET OF EGR1, MEMBER 1"/>
    <property type="match status" value="1"/>
</dbReference>
<dbReference type="SUPFAM" id="SSF53098">
    <property type="entry name" value="Ribonuclease H-like"/>
    <property type="match status" value="1"/>
</dbReference>
<dbReference type="GO" id="GO:0000175">
    <property type="term" value="F:3'-5'-RNA exonuclease activity"/>
    <property type="evidence" value="ECO:0007669"/>
    <property type="project" value="TreeGrafter"/>
</dbReference>
<dbReference type="EMBL" id="JADGJW010000015">
    <property type="protein sequence ID" value="KAJ3227524.1"/>
    <property type="molecule type" value="Genomic_DNA"/>
</dbReference>
<keyword evidence="2" id="KW-0479">Metal-binding</keyword>
<feature type="zinc finger region" description="C3H1-type" evidence="2">
    <location>
        <begin position="305"/>
        <end position="333"/>
    </location>
</feature>
<dbReference type="InterPro" id="IPR000571">
    <property type="entry name" value="Znf_CCCH"/>
</dbReference>
<protein>
    <submittedName>
        <fullName evidence="4">Target of EGR1, member 1 (Nuclear)</fullName>
    </submittedName>
</protein>
<evidence type="ECO:0000256" key="2">
    <source>
        <dbReference type="PROSITE-ProRule" id="PRU00723"/>
    </source>
</evidence>
<dbReference type="Pfam" id="PF04857">
    <property type="entry name" value="CAF1"/>
    <property type="match status" value="1"/>
</dbReference>
<dbReference type="Proteomes" id="UP001211065">
    <property type="component" value="Unassembled WGS sequence"/>
</dbReference>
<keyword evidence="2" id="KW-0862">Zinc</keyword>
<dbReference type="GO" id="GO:0008270">
    <property type="term" value="F:zinc ion binding"/>
    <property type="evidence" value="ECO:0007669"/>
    <property type="project" value="UniProtKB-KW"/>
</dbReference>
<dbReference type="InterPro" id="IPR036397">
    <property type="entry name" value="RNaseH_sf"/>
</dbReference>
<comment type="similarity">
    <text evidence="1">Belongs to the CAF1 family.</text>
</comment>